<proteinExistence type="predicted"/>
<name>A0ABQ6YHY7_9NOCA</name>
<organism evidence="1 2">
    <name type="scientific">Nocardia caishijiensis</name>
    <dbReference type="NCBI Taxonomy" id="184756"/>
    <lineage>
        <taxon>Bacteria</taxon>
        <taxon>Bacillati</taxon>
        <taxon>Actinomycetota</taxon>
        <taxon>Actinomycetes</taxon>
        <taxon>Mycobacteriales</taxon>
        <taxon>Nocardiaceae</taxon>
        <taxon>Nocardia</taxon>
    </lineage>
</organism>
<keyword evidence="2" id="KW-1185">Reference proteome</keyword>
<reference evidence="1 2" key="1">
    <citation type="submission" date="2019-07" db="EMBL/GenBank/DDBJ databases">
        <title>Genomic Encyclopedia of Type Strains, Phase IV (KMG-IV): sequencing the most valuable type-strain genomes for metagenomic binning, comparative biology and taxonomic classification.</title>
        <authorList>
            <person name="Goeker M."/>
        </authorList>
    </citation>
    <scope>NUCLEOTIDE SEQUENCE [LARGE SCALE GENOMIC DNA]</scope>
    <source>
        <strain evidence="1 2">DSM 44831</strain>
    </source>
</reference>
<gene>
    <name evidence="1" type="ORF">FNL39_1072</name>
</gene>
<sequence length="29" mass="3088">MLENKNRLAILGASFDGLVDGYVGQNVHG</sequence>
<dbReference type="Proteomes" id="UP000798951">
    <property type="component" value="Unassembled WGS sequence"/>
</dbReference>
<protein>
    <submittedName>
        <fullName evidence="1">Uncharacterized protein</fullName>
    </submittedName>
</protein>
<dbReference type="EMBL" id="VMSD01000007">
    <property type="protein sequence ID" value="KAF0845402.1"/>
    <property type="molecule type" value="Genomic_DNA"/>
</dbReference>
<evidence type="ECO:0000313" key="2">
    <source>
        <dbReference type="Proteomes" id="UP000798951"/>
    </source>
</evidence>
<evidence type="ECO:0000313" key="1">
    <source>
        <dbReference type="EMBL" id="KAF0845402.1"/>
    </source>
</evidence>
<accession>A0ABQ6YHY7</accession>
<comment type="caution">
    <text evidence="1">The sequence shown here is derived from an EMBL/GenBank/DDBJ whole genome shotgun (WGS) entry which is preliminary data.</text>
</comment>